<dbReference type="RefSeq" id="WP_261595023.1">
    <property type="nucleotide sequence ID" value="NZ_CAMAPC010000021.1"/>
</dbReference>
<keyword evidence="4" id="KW-1185">Reference proteome</keyword>
<dbReference type="Proteomes" id="UP001152485">
    <property type="component" value="Unassembled WGS sequence"/>
</dbReference>
<gene>
    <name evidence="2" type="ORF">PSECIP111854_03675</name>
    <name evidence="3" type="ORF">PSECIP111951_03703</name>
</gene>
<dbReference type="Proteomes" id="UP001152467">
    <property type="component" value="Unassembled WGS sequence"/>
</dbReference>
<keyword evidence="1" id="KW-0732">Signal</keyword>
<comment type="caution">
    <text evidence="2">The sequence shown here is derived from an EMBL/GenBank/DDBJ whole genome shotgun (WGS) entry which is preliminary data.</text>
</comment>
<name>A0A9W4R3Y2_9GAMM</name>
<dbReference type="EMBL" id="CAMAPC010000021">
    <property type="protein sequence ID" value="CAH9065398.1"/>
    <property type="molecule type" value="Genomic_DNA"/>
</dbReference>
<evidence type="ECO:0008006" key="6">
    <source>
        <dbReference type="Google" id="ProtNLM"/>
    </source>
</evidence>
<sequence>MKKLILAATITFSSASFAHSQIDGSHFQFSSDECAVNFKNDVRITPDELFITNSENNRKLRITDTGLVFLDSTPISLSPQQQQAVVNYADELRVKLPQVANIALDGIKIAGVALEEVAAAFELKEFSSLNTLLGEIETEVNETFYQQGAFVMGEQTFNEFGHNFEQQFETRIESAVEGAMMESIGSILMAVGSKMVSSGGDMAAFEERMKNMGQQIEDKVKIQAKNIEQQANALCGQFEVIAQTENQLQQQIPQFADYQLFTYKN</sequence>
<feature type="chain" id="PRO_5040810655" description="DUF2884 family protein" evidence="1">
    <location>
        <begin position="19"/>
        <end position="265"/>
    </location>
</feature>
<evidence type="ECO:0000313" key="5">
    <source>
        <dbReference type="Proteomes" id="UP001152485"/>
    </source>
</evidence>
<proteinExistence type="predicted"/>
<dbReference type="AlphaFoldDB" id="A0A9W4R3Y2"/>
<evidence type="ECO:0000313" key="4">
    <source>
        <dbReference type="Proteomes" id="UP001152467"/>
    </source>
</evidence>
<dbReference type="EMBL" id="CAMAPD010000024">
    <property type="protein sequence ID" value="CAH9067075.1"/>
    <property type="molecule type" value="Genomic_DNA"/>
</dbReference>
<evidence type="ECO:0000256" key="1">
    <source>
        <dbReference type="SAM" id="SignalP"/>
    </source>
</evidence>
<evidence type="ECO:0000313" key="2">
    <source>
        <dbReference type="EMBL" id="CAH9065398.1"/>
    </source>
</evidence>
<evidence type="ECO:0000313" key="3">
    <source>
        <dbReference type="EMBL" id="CAH9067075.1"/>
    </source>
</evidence>
<accession>A0A9W4R3Y2</accession>
<reference evidence="2 5" key="1">
    <citation type="submission" date="2022-07" db="EMBL/GenBank/DDBJ databases">
        <authorList>
            <person name="Criscuolo A."/>
        </authorList>
    </citation>
    <scope>NUCLEOTIDE SEQUENCE</scope>
    <source>
        <strain evidence="5">CIP 111951</strain>
        <strain evidence="2">CIP111854</strain>
        <strain evidence="3">CIP111951</strain>
    </source>
</reference>
<organism evidence="2 4">
    <name type="scientific">Pseudoalteromonas holothuriae</name>
    <dbReference type="NCBI Taxonomy" id="2963714"/>
    <lineage>
        <taxon>Bacteria</taxon>
        <taxon>Pseudomonadati</taxon>
        <taxon>Pseudomonadota</taxon>
        <taxon>Gammaproteobacteria</taxon>
        <taxon>Alteromonadales</taxon>
        <taxon>Pseudoalteromonadaceae</taxon>
        <taxon>Pseudoalteromonas</taxon>
    </lineage>
</organism>
<dbReference type="InterPro" id="IPR021307">
    <property type="entry name" value="DUF2884"/>
</dbReference>
<dbReference type="Pfam" id="PF11101">
    <property type="entry name" value="DUF2884"/>
    <property type="match status" value="1"/>
</dbReference>
<feature type="signal peptide" evidence="1">
    <location>
        <begin position="1"/>
        <end position="18"/>
    </location>
</feature>
<protein>
    <recommendedName>
        <fullName evidence="6">DUF2884 family protein</fullName>
    </recommendedName>
</protein>